<proteinExistence type="predicted"/>
<name>F9YPK8_CAPCC</name>
<gene>
    <name evidence="1" type="ordered locus">Ccan_12380</name>
</gene>
<dbReference type="Proteomes" id="UP000008895">
    <property type="component" value="Chromosome"/>
</dbReference>
<evidence type="ECO:0008006" key="3">
    <source>
        <dbReference type="Google" id="ProtNLM"/>
    </source>
</evidence>
<dbReference type="EMBL" id="CP002113">
    <property type="protein sequence ID" value="AEK23354.1"/>
    <property type="molecule type" value="Genomic_DNA"/>
</dbReference>
<dbReference type="KEGG" id="ccm:Ccan_12380"/>
<organism evidence="1 2">
    <name type="scientific">Capnocytophaga canimorsus (strain 5)</name>
    <dbReference type="NCBI Taxonomy" id="860228"/>
    <lineage>
        <taxon>Bacteria</taxon>
        <taxon>Pseudomonadati</taxon>
        <taxon>Bacteroidota</taxon>
        <taxon>Flavobacteriia</taxon>
        <taxon>Flavobacteriales</taxon>
        <taxon>Flavobacteriaceae</taxon>
        <taxon>Capnocytophaga</taxon>
    </lineage>
</organism>
<evidence type="ECO:0000313" key="2">
    <source>
        <dbReference type="Proteomes" id="UP000008895"/>
    </source>
</evidence>
<dbReference type="HOGENOM" id="CLU_1227954_0_0_10"/>
<evidence type="ECO:0000313" key="1">
    <source>
        <dbReference type="EMBL" id="AEK23354.1"/>
    </source>
</evidence>
<dbReference type="RefSeq" id="WP_013997343.1">
    <property type="nucleotide sequence ID" value="NC_015846.1"/>
</dbReference>
<keyword evidence="2" id="KW-1185">Reference proteome</keyword>
<dbReference type="OrthoDB" id="1365375at2"/>
<protein>
    <recommendedName>
        <fullName evidence="3">Immunity protein 43 domain-containing protein</fullName>
    </recommendedName>
</protein>
<reference evidence="1 2" key="1">
    <citation type="journal article" date="2011" name="J. Bacteriol.">
        <title>Complete genome sequence of the dog commensal and human pathogen Capnocytophaga canimorsus strain 5.</title>
        <authorList>
            <person name="Manfredi P."/>
            <person name="Pagni M."/>
            <person name="Cornelis G.R."/>
        </authorList>
    </citation>
    <scope>NUCLEOTIDE SEQUENCE [LARGE SCALE GENOMIC DNA]</scope>
    <source>
        <strain evidence="2">5</strain>
    </source>
</reference>
<accession>F9YPK8</accession>
<dbReference type="STRING" id="860228.Ccan_12380"/>
<dbReference type="AlphaFoldDB" id="F9YPK8"/>
<sequence>MKYYKIEIKRRYPELGRIASRAEGKNVPNADEYFWAMDRGEILYDAPIFDFFTLKSFDEEKYWEWQLNDTHNFIGKGSQIQGWFISEKLKKLFEKFKISKPYCFYPSKLLFKNEKLDYFIFHFSGEQFFNNLVNYIDFNKSLFFDPNQKIDFKIIDIQDLVAQTRRIFKESGCEIISVPIKKLVLNESLDFFTMQSFLTDNLCSETLKQAIEQNNITGFEFSELDYEVVVG</sequence>
<dbReference type="eggNOG" id="ENOG502ZM5S">
    <property type="taxonomic scope" value="Bacteria"/>
</dbReference>